<dbReference type="EMBL" id="BRYB01000169">
    <property type="protein sequence ID" value="GMI24460.1"/>
    <property type="molecule type" value="Genomic_DNA"/>
</dbReference>
<gene>
    <name evidence="1" type="ORF">TeGR_g10987</name>
</gene>
<proteinExistence type="predicted"/>
<reference evidence="1 2" key="1">
    <citation type="journal article" date="2023" name="Commun. Biol.">
        <title>Genome analysis of Parmales, the sister group of diatoms, reveals the evolutionary specialization of diatoms from phago-mixotrophs to photoautotrophs.</title>
        <authorList>
            <person name="Ban H."/>
            <person name="Sato S."/>
            <person name="Yoshikawa S."/>
            <person name="Yamada K."/>
            <person name="Nakamura Y."/>
            <person name="Ichinomiya M."/>
            <person name="Sato N."/>
            <person name="Blanc-Mathieu R."/>
            <person name="Endo H."/>
            <person name="Kuwata A."/>
            <person name="Ogata H."/>
        </authorList>
    </citation>
    <scope>NUCLEOTIDE SEQUENCE [LARGE SCALE GENOMIC DNA]</scope>
</reference>
<dbReference type="Gene3D" id="3.80.10.10">
    <property type="entry name" value="Ribonuclease Inhibitor"/>
    <property type="match status" value="1"/>
</dbReference>
<dbReference type="Pfam" id="PF13306">
    <property type="entry name" value="LRR_5"/>
    <property type="match status" value="1"/>
</dbReference>
<evidence type="ECO:0008006" key="3">
    <source>
        <dbReference type="Google" id="ProtNLM"/>
    </source>
</evidence>
<keyword evidence="2" id="KW-1185">Reference proteome</keyword>
<comment type="caution">
    <text evidence="1">The sequence shown here is derived from an EMBL/GenBank/DDBJ whole genome shotgun (WGS) entry which is preliminary data.</text>
</comment>
<accession>A0ABQ6ME62</accession>
<protein>
    <recommendedName>
        <fullName evidence="3">Leucine-rich repeat domain-containing protein</fullName>
    </recommendedName>
</protein>
<dbReference type="InterPro" id="IPR026906">
    <property type="entry name" value="LRR_5"/>
</dbReference>
<sequence>MIAPGVTRVGEYAYKDTLITSLGSMEESGITQIAKGAFYGCNLDTLVGLPPSLREIGANAFGNNNSLTKLCGLPFKTTVHKNAFNGCGRLRATARSLGFDSIGDWVKNRRLSQHRFAIYSSVRFARWHTAIAPLNTYEQALERAFSGAHTLAGPLPTHLRLIAGLPDDLVRVIVEFAYGENEGSAE</sequence>
<organism evidence="1 2">
    <name type="scientific">Tetraparma gracilis</name>
    <dbReference type="NCBI Taxonomy" id="2962635"/>
    <lineage>
        <taxon>Eukaryota</taxon>
        <taxon>Sar</taxon>
        <taxon>Stramenopiles</taxon>
        <taxon>Ochrophyta</taxon>
        <taxon>Bolidophyceae</taxon>
        <taxon>Parmales</taxon>
        <taxon>Triparmaceae</taxon>
        <taxon>Tetraparma</taxon>
    </lineage>
</organism>
<dbReference type="InterPro" id="IPR032675">
    <property type="entry name" value="LRR_dom_sf"/>
</dbReference>
<evidence type="ECO:0000313" key="2">
    <source>
        <dbReference type="Proteomes" id="UP001165060"/>
    </source>
</evidence>
<evidence type="ECO:0000313" key="1">
    <source>
        <dbReference type="EMBL" id="GMI24460.1"/>
    </source>
</evidence>
<dbReference type="Proteomes" id="UP001165060">
    <property type="component" value="Unassembled WGS sequence"/>
</dbReference>
<name>A0ABQ6ME62_9STRA</name>